<organism evidence="1 2">
    <name type="scientific">Anaerostipes hadrus</name>
    <dbReference type="NCBI Taxonomy" id="649756"/>
    <lineage>
        <taxon>Bacteria</taxon>
        <taxon>Bacillati</taxon>
        <taxon>Bacillota</taxon>
        <taxon>Clostridia</taxon>
        <taxon>Lachnospirales</taxon>
        <taxon>Lachnospiraceae</taxon>
        <taxon>Anaerostipes</taxon>
    </lineage>
</organism>
<gene>
    <name evidence="1" type="ORF">CL2_14910</name>
</gene>
<dbReference type="EMBL" id="FP929061">
    <property type="protein sequence ID" value="CBL38433.1"/>
    <property type="molecule type" value="Genomic_DNA"/>
</dbReference>
<dbReference type="Proteomes" id="UP000008960">
    <property type="component" value="Chromosome"/>
</dbReference>
<name>D4N0N8_ANAHA</name>
<reference evidence="1 2" key="1">
    <citation type="submission" date="2010-03" db="EMBL/GenBank/DDBJ databases">
        <title>The genome sequence of Clostridiales sp. SSC/2.</title>
        <authorList>
            <consortium name="metaHIT consortium -- http://www.metahit.eu/"/>
            <person name="Pajon A."/>
            <person name="Turner K."/>
            <person name="Parkhill J."/>
            <person name="Duncan S."/>
            <person name="Flint H."/>
        </authorList>
    </citation>
    <scope>NUCLEOTIDE SEQUENCE [LARGE SCALE GENOMIC DNA]</scope>
    <source>
        <strain evidence="1 2">SSC/2</strain>
    </source>
</reference>
<dbReference type="KEGG" id="bprl:CL2_14910"/>
<proteinExistence type="predicted"/>
<dbReference type="RefSeq" id="WP_008390893.1">
    <property type="nucleotide sequence ID" value="NC_021016.1"/>
</dbReference>
<reference evidence="1 2" key="2">
    <citation type="submission" date="2010-03" db="EMBL/GenBank/DDBJ databases">
        <authorList>
            <person name="Pajon A."/>
        </authorList>
    </citation>
    <scope>NUCLEOTIDE SEQUENCE [LARGE SCALE GENOMIC DNA]</scope>
    <source>
        <strain evidence="1 2">SSC/2</strain>
    </source>
</reference>
<evidence type="ECO:0000313" key="1">
    <source>
        <dbReference type="EMBL" id="CBL38433.1"/>
    </source>
</evidence>
<sequence length="81" mass="9614">MLKLADYFNKHDIDYDMRYIPESKAIKYTFVKHGYRVILEETIETLKNLDHSSCLVMNFIMDRCKIGQDLFESLSNGRLSF</sequence>
<protein>
    <submittedName>
        <fullName evidence="1">Uncharacterized protein</fullName>
    </submittedName>
</protein>
<evidence type="ECO:0000313" key="2">
    <source>
        <dbReference type="Proteomes" id="UP000008960"/>
    </source>
</evidence>
<accession>D4N0N8</accession>
<dbReference type="AlphaFoldDB" id="D4N0N8"/>